<dbReference type="RefSeq" id="WP_015692694.1">
    <property type="nucleotide sequence ID" value="NC_016940.1"/>
</dbReference>
<dbReference type="STRING" id="984262.SGRA_2350"/>
<dbReference type="AlphaFoldDB" id="H6L495"/>
<dbReference type="EMBL" id="CP002831">
    <property type="protein sequence ID" value="AFC25079.1"/>
    <property type="molecule type" value="Genomic_DNA"/>
</dbReference>
<sequence>MRFLLFPLLGLLLLSSCQQPPQKEGHHVLCDYEILSLEAAQAAVVQDSKEGYFEKVQALEMAIQMQLEKATNKRLDLLPHYKEMLQKDVQEFSASEQILLHKTFQSALDRIAAFAPNIKLPKMRLIKTLGSYYGASVYYTRENCIVIPADQLINSSKLEQTLIHEIFHIYSRYSPQKRKALYAAIGYQQIDSLILSDFLQKRIFYNPDGLDLNYAIRLKDKNEQEFLATPIIFSRFGAYKGIPMLQAMLFQFFELEELPQAGQYRIKSPDLGLEEKELNNYWEQIGRNTNYTIHPDEVLADNFTFLAYAASGKPIKSLGPKGKVIAEKIKAIIQE</sequence>
<reference evidence="1 2" key="1">
    <citation type="journal article" date="2012" name="Stand. Genomic Sci.">
        <title>Complete genome sequencing and analysis of Saprospira grandis str. Lewin, a predatory marine bacterium.</title>
        <authorList>
            <person name="Saw J.H."/>
            <person name="Yuryev A."/>
            <person name="Kanbe M."/>
            <person name="Hou S."/>
            <person name="Young A.G."/>
            <person name="Aizawa S."/>
            <person name="Alam M."/>
        </authorList>
    </citation>
    <scope>NUCLEOTIDE SEQUENCE [LARGE SCALE GENOMIC DNA]</scope>
    <source>
        <strain evidence="1 2">Lewin</strain>
    </source>
</reference>
<gene>
    <name evidence="1" type="ordered locus">SGRA_2350</name>
</gene>
<dbReference type="PROSITE" id="PS51257">
    <property type="entry name" value="PROKAR_LIPOPROTEIN"/>
    <property type="match status" value="1"/>
</dbReference>
<dbReference type="HOGENOM" id="CLU_071237_0_0_10"/>
<accession>H6L495</accession>
<dbReference type="KEGG" id="sgn:SGRA_2350"/>
<name>H6L495_SAPGL</name>
<organism evidence="1 2">
    <name type="scientific">Saprospira grandis (strain Lewin)</name>
    <dbReference type="NCBI Taxonomy" id="984262"/>
    <lineage>
        <taxon>Bacteria</taxon>
        <taxon>Pseudomonadati</taxon>
        <taxon>Bacteroidota</taxon>
        <taxon>Saprospiria</taxon>
        <taxon>Saprospirales</taxon>
        <taxon>Saprospiraceae</taxon>
        <taxon>Saprospira</taxon>
    </lineage>
</organism>
<evidence type="ECO:0000313" key="2">
    <source>
        <dbReference type="Proteomes" id="UP000007519"/>
    </source>
</evidence>
<keyword evidence="2" id="KW-1185">Reference proteome</keyword>
<proteinExistence type="predicted"/>
<dbReference type="Proteomes" id="UP000007519">
    <property type="component" value="Chromosome"/>
</dbReference>
<dbReference type="OrthoDB" id="9204554at2"/>
<protein>
    <submittedName>
        <fullName evidence="1">Uncharacterized protein</fullName>
    </submittedName>
</protein>
<evidence type="ECO:0000313" key="1">
    <source>
        <dbReference type="EMBL" id="AFC25079.1"/>
    </source>
</evidence>